<dbReference type="InterPro" id="IPR029063">
    <property type="entry name" value="SAM-dependent_MTases_sf"/>
</dbReference>
<evidence type="ECO:0000256" key="1">
    <source>
        <dbReference type="ARBA" id="ARBA00004496"/>
    </source>
</evidence>
<dbReference type="GO" id="GO:0004719">
    <property type="term" value="F:protein-L-isoaspartate (D-aspartate) O-methyltransferase activity"/>
    <property type="evidence" value="ECO:0007669"/>
    <property type="project" value="UniProtKB-EC"/>
</dbReference>
<keyword evidence="4" id="KW-0963">Cytoplasm</keyword>
<evidence type="ECO:0000256" key="2">
    <source>
        <dbReference type="ARBA" id="ARBA00005369"/>
    </source>
</evidence>
<dbReference type="EC" id="2.1.1.77" evidence="3"/>
<evidence type="ECO:0000256" key="7">
    <source>
        <dbReference type="ARBA" id="ARBA00022691"/>
    </source>
</evidence>
<dbReference type="GO" id="GO:0005737">
    <property type="term" value="C:cytoplasm"/>
    <property type="evidence" value="ECO:0007669"/>
    <property type="project" value="UniProtKB-SubCell"/>
</dbReference>
<evidence type="ECO:0000256" key="4">
    <source>
        <dbReference type="ARBA" id="ARBA00022490"/>
    </source>
</evidence>
<dbReference type="AlphaFoldDB" id="L8H5B8"/>
<dbReference type="GO" id="GO:0032259">
    <property type="term" value="P:methylation"/>
    <property type="evidence" value="ECO:0007669"/>
    <property type="project" value="UniProtKB-KW"/>
</dbReference>
<comment type="similarity">
    <text evidence="2">Belongs to the methyltransferase superfamily. L-isoaspartyl/D-aspartyl protein methyltransferase family.</text>
</comment>
<dbReference type="KEGG" id="acan:ACA1_112060"/>
<evidence type="ECO:0000313" key="8">
    <source>
        <dbReference type="EMBL" id="ELR19933.1"/>
    </source>
</evidence>
<keyword evidence="5 8" id="KW-0489">Methyltransferase</keyword>
<dbReference type="Gene3D" id="3.40.50.150">
    <property type="entry name" value="Vaccinia Virus protein VP39"/>
    <property type="match status" value="2"/>
</dbReference>
<keyword evidence="7" id="KW-0949">S-adenosyl-L-methionine</keyword>
<dbReference type="PANTHER" id="PTHR11579:SF0">
    <property type="entry name" value="PROTEIN-L-ISOASPARTATE(D-ASPARTATE) O-METHYLTRANSFERASE"/>
    <property type="match status" value="1"/>
</dbReference>
<dbReference type="Proteomes" id="UP000011083">
    <property type="component" value="Unassembled WGS sequence"/>
</dbReference>
<dbReference type="OrthoDB" id="73890at2759"/>
<gene>
    <name evidence="8" type="ORF">ACA1_112060</name>
</gene>
<dbReference type="EMBL" id="KB007926">
    <property type="protein sequence ID" value="ELR19933.1"/>
    <property type="molecule type" value="Genomic_DNA"/>
</dbReference>
<protein>
    <recommendedName>
        <fullName evidence="3">protein-L-isoaspartate(D-aspartate) O-methyltransferase</fullName>
        <ecNumber evidence="3">2.1.1.77</ecNumber>
    </recommendedName>
</protein>
<accession>L8H5B8</accession>
<evidence type="ECO:0000256" key="5">
    <source>
        <dbReference type="ARBA" id="ARBA00022603"/>
    </source>
</evidence>
<dbReference type="InterPro" id="IPR000682">
    <property type="entry name" value="PCMT"/>
</dbReference>
<keyword evidence="9" id="KW-1185">Reference proteome</keyword>
<dbReference type="VEuPathDB" id="AmoebaDB:ACA1_112060"/>
<dbReference type="OMA" id="HMHASAC"/>
<evidence type="ECO:0000313" key="9">
    <source>
        <dbReference type="Proteomes" id="UP000011083"/>
    </source>
</evidence>
<dbReference type="SUPFAM" id="SSF53335">
    <property type="entry name" value="S-adenosyl-L-methionine-dependent methyltransferases"/>
    <property type="match status" value="1"/>
</dbReference>
<keyword evidence="6 8" id="KW-0808">Transferase</keyword>
<proteinExistence type="inferred from homology"/>
<sequence>MEHSWKAECRSNDELIYTLRSYGLVKSKRVEAAMRAVDRGHYSTDPDQAYCDRPHGIGCSQTISAPHMHAMCLELLLDHAVPGAKVLDVGSGSGYLTAIPELVEWGTNNIRKDSPQLLEKRVVEIRNVDGWEGVKDEAPFDAIHVGAAAATLPQPLVDQLRPGGRLIIPVGRDDQELLQVDKQADGSIVQQRVLGVRYVPLVPGLAQ</sequence>
<dbReference type="PANTHER" id="PTHR11579">
    <property type="entry name" value="PROTEIN-L-ISOASPARTATE O-METHYLTRANSFERASE"/>
    <property type="match status" value="1"/>
</dbReference>
<dbReference type="RefSeq" id="XP_004342042.1">
    <property type="nucleotide sequence ID" value="XM_004341993.1"/>
</dbReference>
<comment type="subcellular location">
    <subcellularLocation>
        <location evidence="1">Cytoplasm</location>
    </subcellularLocation>
</comment>
<reference evidence="8 9" key="1">
    <citation type="journal article" date="2013" name="Genome Biol.">
        <title>Genome of Acanthamoeba castellanii highlights extensive lateral gene transfer and early evolution of tyrosine kinase signaling.</title>
        <authorList>
            <person name="Clarke M."/>
            <person name="Lohan A.J."/>
            <person name="Liu B."/>
            <person name="Lagkouvardos I."/>
            <person name="Roy S."/>
            <person name="Zafar N."/>
            <person name="Bertelli C."/>
            <person name="Schilde C."/>
            <person name="Kianianmomeni A."/>
            <person name="Burglin T.R."/>
            <person name="Frech C."/>
            <person name="Turcotte B."/>
            <person name="Kopec K.O."/>
            <person name="Synnott J.M."/>
            <person name="Choo C."/>
            <person name="Paponov I."/>
            <person name="Finkler A."/>
            <person name="Soon Heng Tan C."/>
            <person name="Hutchins A.P."/>
            <person name="Weinmeier T."/>
            <person name="Rattei T."/>
            <person name="Chu J.S."/>
            <person name="Gimenez G."/>
            <person name="Irimia M."/>
            <person name="Rigden D.J."/>
            <person name="Fitzpatrick D.A."/>
            <person name="Lorenzo-Morales J."/>
            <person name="Bateman A."/>
            <person name="Chiu C.H."/>
            <person name="Tang P."/>
            <person name="Hegemann P."/>
            <person name="Fromm H."/>
            <person name="Raoult D."/>
            <person name="Greub G."/>
            <person name="Miranda-Saavedra D."/>
            <person name="Chen N."/>
            <person name="Nash P."/>
            <person name="Ginger M.L."/>
            <person name="Horn M."/>
            <person name="Schaap P."/>
            <person name="Caler L."/>
            <person name="Loftus B."/>
        </authorList>
    </citation>
    <scope>NUCLEOTIDE SEQUENCE [LARGE SCALE GENOMIC DNA]</scope>
    <source>
        <strain evidence="8 9">Neff</strain>
    </source>
</reference>
<name>L8H5B8_ACACF</name>
<dbReference type="GeneID" id="14920770"/>
<dbReference type="Pfam" id="PF01135">
    <property type="entry name" value="PCMT"/>
    <property type="match status" value="1"/>
</dbReference>
<evidence type="ECO:0000256" key="3">
    <source>
        <dbReference type="ARBA" id="ARBA00011890"/>
    </source>
</evidence>
<evidence type="ECO:0000256" key="6">
    <source>
        <dbReference type="ARBA" id="ARBA00022679"/>
    </source>
</evidence>
<organism evidence="8 9">
    <name type="scientific">Acanthamoeba castellanii (strain ATCC 30010 / Neff)</name>
    <dbReference type="NCBI Taxonomy" id="1257118"/>
    <lineage>
        <taxon>Eukaryota</taxon>
        <taxon>Amoebozoa</taxon>
        <taxon>Discosea</taxon>
        <taxon>Longamoebia</taxon>
        <taxon>Centramoebida</taxon>
        <taxon>Acanthamoebidae</taxon>
        <taxon>Acanthamoeba</taxon>
    </lineage>
</organism>